<proteinExistence type="inferred from homology"/>
<dbReference type="InterPro" id="IPR037233">
    <property type="entry name" value="CcmK-like_sf"/>
</dbReference>
<comment type="similarity">
    <text evidence="3">Belongs to the bacterial microcompartments protein family.</text>
</comment>
<dbReference type="SMART" id="SM00877">
    <property type="entry name" value="BMC"/>
    <property type="match status" value="2"/>
</dbReference>
<keyword evidence="2" id="KW-1283">Bacterial microcompartment</keyword>
<accession>A0A1I2JLL4</accession>
<dbReference type="SUPFAM" id="SSF143414">
    <property type="entry name" value="CcmK-like"/>
    <property type="match status" value="2"/>
</dbReference>
<dbReference type="eggNOG" id="COG4577">
    <property type="taxonomic scope" value="Bacteria"/>
</dbReference>
<protein>
    <submittedName>
        <fullName evidence="5">PduT-like ethanolamine utilization protein</fullName>
    </submittedName>
</protein>
<evidence type="ECO:0000256" key="2">
    <source>
        <dbReference type="ARBA" id="ARBA00024446"/>
    </source>
</evidence>
<dbReference type="Pfam" id="PF00936">
    <property type="entry name" value="BMC"/>
    <property type="match status" value="2"/>
</dbReference>
<evidence type="ECO:0000313" key="6">
    <source>
        <dbReference type="Proteomes" id="UP000182135"/>
    </source>
</evidence>
<dbReference type="PIRSF" id="PIRSF034834">
    <property type="entry name" value="PduT"/>
    <property type="match status" value="1"/>
</dbReference>
<dbReference type="OrthoDB" id="9791973at2"/>
<reference evidence="5 6" key="1">
    <citation type="submission" date="2016-10" db="EMBL/GenBank/DDBJ databases">
        <authorList>
            <person name="de Groot N.N."/>
        </authorList>
    </citation>
    <scope>NUCLEOTIDE SEQUENCE [LARGE SCALE GENOMIC DNA]</scope>
    <source>
        <strain evidence="5 6">NLAE-zl-G419</strain>
    </source>
</reference>
<evidence type="ECO:0000256" key="3">
    <source>
        <dbReference type="PROSITE-ProRule" id="PRU01278"/>
    </source>
</evidence>
<dbReference type="AlphaFoldDB" id="A0A1I2JLL4"/>
<gene>
    <name evidence="5" type="ORF">SAMN04487885_102202</name>
</gene>
<dbReference type="InterPro" id="IPR011238">
    <property type="entry name" value="Micro_shell_prot_PduT"/>
</dbReference>
<evidence type="ECO:0000313" key="5">
    <source>
        <dbReference type="EMBL" id="SFF55474.1"/>
    </source>
</evidence>
<dbReference type="EMBL" id="FOOE01000002">
    <property type="protein sequence ID" value="SFF55474.1"/>
    <property type="molecule type" value="Genomic_DNA"/>
</dbReference>
<keyword evidence="6" id="KW-1185">Reference proteome</keyword>
<sequence length="181" mass="19598">MHRSIGAMEFRSISKGIEISDLIVKKSSVELILFKNICPGKFLTIISGNEGEVKESIDYGISISNGYAVDTFIVNAVHNDIILGLKNKYNVTNKGALGIIETSNVCSGIQALDKVMKDSNVSIVKMQLAFCIGGKFVSIISGEVSDVENGVRAAREAIDEKKIINISVIPSPDSMIMEMLK</sequence>
<dbReference type="RefSeq" id="WP_027639040.1">
    <property type="nucleotide sequence ID" value="NZ_BAAACD010000024.1"/>
</dbReference>
<dbReference type="GO" id="GO:0031469">
    <property type="term" value="C:bacterial microcompartment"/>
    <property type="evidence" value="ECO:0007669"/>
    <property type="project" value="UniProtKB-SubCell"/>
</dbReference>
<dbReference type="PROSITE" id="PS51930">
    <property type="entry name" value="BMC_2"/>
    <property type="match status" value="1"/>
</dbReference>
<dbReference type="CDD" id="cd07054">
    <property type="entry name" value="BMC_PduT_repeat2"/>
    <property type="match status" value="1"/>
</dbReference>
<dbReference type="PANTHER" id="PTHR33941">
    <property type="entry name" value="PROPANEDIOL UTILIZATION PROTEIN PDUA"/>
    <property type="match status" value="1"/>
</dbReference>
<dbReference type="STRING" id="1529.SAMN04487885_102202"/>
<dbReference type="Proteomes" id="UP000182135">
    <property type="component" value="Unassembled WGS sequence"/>
</dbReference>
<dbReference type="Gene3D" id="3.30.70.1710">
    <property type="match status" value="2"/>
</dbReference>
<comment type="subcellular location">
    <subcellularLocation>
        <location evidence="1">Bacterial microcompartment</location>
    </subcellularLocation>
</comment>
<dbReference type="PANTHER" id="PTHR33941:SF11">
    <property type="entry name" value="BACTERIAL MICROCOMPARTMENT SHELL PROTEIN PDUJ"/>
    <property type="match status" value="1"/>
</dbReference>
<name>A0A1I2JLL4_9CLOT</name>
<organism evidence="5 6">
    <name type="scientific">Clostridium cadaveris</name>
    <dbReference type="NCBI Taxonomy" id="1529"/>
    <lineage>
        <taxon>Bacteria</taxon>
        <taxon>Bacillati</taxon>
        <taxon>Bacillota</taxon>
        <taxon>Clostridia</taxon>
        <taxon>Eubacteriales</taxon>
        <taxon>Clostridiaceae</taxon>
        <taxon>Clostridium</taxon>
    </lineage>
</organism>
<dbReference type="GeneID" id="90544250"/>
<evidence type="ECO:0000256" key="1">
    <source>
        <dbReference type="ARBA" id="ARBA00024322"/>
    </source>
</evidence>
<dbReference type="InterPro" id="IPR050575">
    <property type="entry name" value="BMC_shell"/>
</dbReference>
<feature type="domain" description="BMC" evidence="4">
    <location>
        <begin position="96"/>
        <end position="181"/>
    </location>
</feature>
<evidence type="ECO:0000259" key="4">
    <source>
        <dbReference type="PROSITE" id="PS51930"/>
    </source>
</evidence>
<dbReference type="InterPro" id="IPR044872">
    <property type="entry name" value="CcmK/CsoS1_BMC"/>
</dbReference>
<dbReference type="CDD" id="cd07053">
    <property type="entry name" value="BMC_PduT_repeat1"/>
    <property type="match status" value="1"/>
</dbReference>
<dbReference type="InterPro" id="IPR000249">
    <property type="entry name" value="BMC_dom"/>
</dbReference>